<sequence>MEIEGVSHATLLTIISEIGPEDFYKFPSAKHFTSWMRLAPNNKISGGKVLSHRTPKGSNRIKTALRQAANAIGNLKDTHLSNFFRKIAFKKGRQVAISATARKLAVIIWNMVTKKQPYIPPTQYLFHDQKKKKKWDWLKEFKKKSVYLILSLKNLISQTIDFQ</sequence>
<keyword evidence="3" id="KW-1185">Reference proteome</keyword>
<accession>A0A2I7SKU5</accession>
<dbReference type="OrthoDB" id="9815354at2"/>
<evidence type="ECO:0000313" key="3">
    <source>
        <dbReference type="Proteomes" id="UP000236592"/>
    </source>
</evidence>
<reference evidence="3" key="1">
    <citation type="submission" date="2018-01" db="EMBL/GenBank/DDBJ databases">
        <title>Complete genome of Tamlana sp. UJ94.</title>
        <authorList>
            <person name="Jung J."/>
            <person name="Chung D."/>
            <person name="Bae S.S."/>
            <person name="Baek K."/>
        </authorList>
    </citation>
    <scope>NUCLEOTIDE SEQUENCE [LARGE SCALE GENOMIC DNA]</scope>
    <source>
        <strain evidence="3">UJ94</strain>
    </source>
</reference>
<dbReference type="PANTHER" id="PTHR33055:SF13">
    <property type="entry name" value="TRANSPOSASE"/>
    <property type="match status" value="1"/>
</dbReference>
<dbReference type="GO" id="GO:0004803">
    <property type="term" value="F:transposase activity"/>
    <property type="evidence" value="ECO:0007669"/>
    <property type="project" value="InterPro"/>
</dbReference>
<dbReference type="InterPro" id="IPR003346">
    <property type="entry name" value="Transposase_20"/>
</dbReference>
<dbReference type="KEGG" id="taj:C1A40_14370"/>
<dbReference type="Proteomes" id="UP000236592">
    <property type="component" value="Chromosome"/>
</dbReference>
<proteinExistence type="predicted"/>
<dbReference type="PANTHER" id="PTHR33055">
    <property type="entry name" value="TRANSPOSASE FOR INSERTION SEQUENCE ELEMENT IS1111A"/>
    <property type="match status" value="1"/>
</dbReference>
<evidence type="ECO:0000313" key="2">
    <source>
        <dbReference type="EMBL" id="AUS06548.1"/>
    </source>
</evidence>
<feature type="domain" description="Transposase IS116/IS110/IS902 C-terminal" evidence="1">
    <location>
        <begin position="1"/>
        <end position="73"/>
    </location>
</feature>
<dbReference type="EMBL" id="CP025938">
    <property type="protein sequence ID" value="AUS06548.1"/>
    <property type="molecule type" value="Genomic_DNA"/>
</dbReference>
<dbReference type="GO" id="GO:0006313">
    <property type="term" value="P:DNA transposition"/>
    <property type="evidence" value="ECO:0007669"/>
    <property type="project" value="InterPro"/>
</dbReference>
<dbReference type="GO" id="GO:0003677">
    <property type="term" value="F:DNA binding"/>
    <property type="evidence" value="ECO:0007669"/>
    <property type="project" value="InterPro"/>
</dbReference>
<dbReference type="InterPro" id="IPR047650">
    <property type="entry name" value="Transpos_IS110"/>
</dbReference>
<evidence type="ECO:0000259" key="1">
    <source>
        <dbReference type="Pfam" id="PF02371"/>
    </source>
</evidence>
<gene>
    <name evidence="2" type="ORF">C1A40_14370</name>
</gene>
<dbReference type="AlphaFoldDB" id="A0A2I7SKU5"/>
<dbReference type="Pfam" id="PF02371">
    <property type="entry name" value="Transposase_20"/>
    <property type="match status" value="1"/>
</dbReference>
<dbReference type="RefSeq" id="WP_102996491.1">
    <property type="nucleotide sequence ID" value="NZ_CP025938.1"/>
</dbReference>
<protein>
    <recommendedName>
        <fullName evidence="1">Transposase IS116/IS110/IS902 C-terminal domain-containing protein</fullName>
    </recommendedName>
</protein>
<name>A0A2I7SKU5_9FLAO</name>
<organism evidence="2 3">
    <name type="scientific">Pseudotamlana carrageenivorans</name>
    <dbReference type="NCBI Taxonomy" id="2069432"/>
    <lineage>
        <taxon>Bacteria</taxon>
        <taxon>Pseudomonadati</taxon>
        <taxon>Bacteroidota</taxon>
        <taxon>Flavobacteriia</taxon>
        <taxon>Flavobacteriales</taxon>
        <taxon>Flavobacteriaceae</taxon>
        <taxon>Pseudotamlana</taxon>
    </lineage>
</organism>